<evidence type="ECO:0000313" key="1">
    <source>
        <dbReference type="EMBL" id="KAI3916920.1"/>
    </source>
</evidence>
<feature type="non-terminal residue" evidence="1">
    <location>
        <position position="55"/>
    </location>
</feature>
<comment type="caution">
    <text evidence="1">The sequence shown here is derived from an EMBL/GenBank/DDBJ whole genome shotgun (WGS) entry which is preliminary data.</text>
</comment>
<name>A0AAD4SQQ2_9MAGN</name>
<dbReference type="AlphaFoldDB" id="A0AAD4SQQ2"/>
<dbReference type="Proteomes" id="UP001202328">
    <property type="component" value="Unassembled WGS sequence"/>
</dbReference>
<gene>
    <name evidence="1" type="ORF">MKW98_014381</name>
</gene>
<dbReference type="EMBL" id="JAJJMB010009041">
    <property type="protein sequence ID" value="KAI3916920.1"/>
    <property type="molecule type" value="Genomic_DNA"/>
</dbReference>
<feature type="non-terminal residue" evidence="1">
    <location>
        <position position="1"/>
    </location>
</feature>
<reference evidence="1" key="1">
    <citation type="submission" date="2022-04" db="EMBL/GenBank/DDBJ databases">
        <title>A functionally conserved STORR gene fusion in Papaver species that diverged 16.8 million years ago.</title>
        <authorList>
            <person name="Catania T."/>
        </authorList>
    </citation>
    <scope>NUCLEOTIDE SEQUENCE</scope>
    <source>
        <strain evidence="1">S-188037</strain>
    </source>
</reference>
<proteinExistence type="predicted"/>
<keyword evidence="2" id="KW-1185">Reference proteome</keyword>
<sequence>LRIMELMSERREESILMNPELLTPVYQALLELHIQIGRPWKVSQSDANLFEVHSP</sequence>
<organism evidence="1 2">
    <name type="scientific">Papaver atlanticum</name>
    <dbReference type="NCBI Taxonomy" id="357466"/>
    <lineage>
        <taxon>Eukaryota</taxon>
        <taxon>Viridiplantae</taxon>
        <taxon>Streptophyta</taxon>
        <taxon>Embryophyta</taxon>
        <taxon>Tracheophyta</taxon>
        <taxon>Spermatophyta</taxon>
        <taxon>Magnoliopsida</taxon>
        <taxon>Ranunculales</taxon>
        <taxon>Papaveraceae</taxon>
        <taxon>Papaveroideae</taxon>
        <taxon>Papaver</taxon>
    </lineage>
</organism>
<accession>A0AAD4SQQ2</accession>
<protein>
    <submittedName>
        <fullName evidence="1">Uncharacterized protein</fullName>
    </submittedName>
</protein>
<evidence type="ECO:0000313" key="2">
    <source>
        <dbReference type="Proteomes" id="UP001202328"/>
    </source>
</evidence>